<dbReference type="Proteomes" id="UP001219934">
    <property type="component" value="Unassembled WGS sequence"/>
</dbReference>
<gene>
    <name evidence="1" type="ORF">JOQ06_021659</name>
</gene>
<organism evidence="1 2">
    <name type="scientific">Pogonophryne albipinna</name>
    <dbReference type="NCBI Taxonomy" id="1090488"/>
    <lineage>
        <taxon>Eukaryota</taxon>
        <taxon>Metazoa</taxon>
        <taxon>Chordata</taxon>
        <taxon>Craniata</taxon>
        <taxon>Vertebrata</taxon>
        <taxon>Euteleostomi</taxon>
        <taxon>Actinopterygii</taxon>
        <taxon>Neopterygii</taxon>
        <taxon>Teleostei</taxon>
        <taxon>Neoteleostei</taxon>
        <taxon>Acanthomorphata</taxon>
        <taxon>Eupercaria</taxon>
        <taxon>Perciformes</taxon>
        <taxon>Notothenioidei</taxon>
        <taxon>Pogonophryne</taxon>
    </lineage>
</organism>
<keyword evidence="2" id="KW-1185">Reference proteome</keyword>
<dbReference type="EMBL" id="JAPTMU010000065">
    <property type="protein sequence ID" value="KAJ4922591.1"/>
    <property type="molecule type" value="Genomic_DNA"/>
</dbReference>
<dbReference type="AlphaFoldDB" id="A0AAD6AD47"/>
<dbReference type="PANTHER" id="PTHR45749">
    <property type="match status" value="1"/>
</dbReference>
<evidence type="ECO:0000313" key="1">
    <source>
        <dbReference type="EMBL" id="KAJ4922591.1"/>
    </source>
</evidence>
<protein>
    <recommendedName>
        <fullName evidence="3">DUF4371 domain-containing protein</fullName>
    </recommendedName>
</protein>
<comment type="caution">
    <text evidence="1">The sequence shown here is derived from an EMBL/GenBank/DDBJ whole genome shotgun (WGS) entry which is preliminary data.</text>
</comment>
<evidence type="ECO:0000313" key="2">
    <source>
        <dbReference type="Proteomes" id="UP001219934"/>
    </source>
</evidence>
<name>A0AAD6AD47_9TELE</name>
<proteinExistence type="predicted"/>
<evidence type="ECO:0008006" key="3">
    <source>
        <dbReference type="Google" id="ProtNLM"/>
    </source>
</evidence>
<sequence length="219" mass="24179">MDAVFCFSCRHFQTDSGVEDSFRKGLSDWKKLSSKLEKHAHSQAHLNCMVKWDNYKVTASSGSIAAKLSRSHEDSVEKNRSYLCKIVDIVRLLSKLGLPFRGHREGSESESCGDFLEHLATRLAGIVEAINKGLEMCGLKHIPIVAQSYDGASVMSGHVSGVQQRIKETHPYAVYVHCLAHKLNLVLVGCCAVNRSVKTVLNVIGKLYSVFAVKPPSIH</sequence>
<reference evidence="1" key="1">
    <citation type="submission" date="2022-11" db="EMBL/GenBank/DDBJ databases">
        <title>Chromosome-level genome of Pogonophryne albipinna.</title>
        <authorList>
            <person name="Jo E."/>
        </authorList>
    </citation>
    <scope>NUCLEOTIDE SEQUENCE</scope>
    <source>
        <strain evidence="1">SGF0006</strain>
        <tissue evidence="1">Muscle</tissue>
    </source>
</reference>
<dbReference type="PANTHER" id="PTHR45749:SF37">
    <property type="entry name" value="OS05G0311600 PROTEIN"/>
    <property type="match status" value="1"/>
</dbReference>
<accession>A0AAD6AD47</accession>